<evidence type="ECO:0000313" key="3">
    <source>
        <dbReference type="Proteomes" id="UP000004947"/>
    </source>
</evidence>
<gene>
    <name evidence="2" type="ORF">LNTAR_09614</name>
</gene>
<dbReference type="EMBL" id="ABCK01000004">
    <property type="protein sequence ID" value="EDM28818.1"/>
    <property type="molecule type" value="Genomic_DNA"/>
</dbReference>
<organism evidence="2 3">
    <name type="scientific">Lentisphaera araneosa HTCC2155</name>
    <dbReference type="NCBI Taxonomy" id="313628"/>
    <lineage>
        <taxon>Bacteria</taxon>
        <taxon>Pseudomonadati</taxon>
        <taxon>Lentisphaerota</taxon>
        <taxon>Lentisphaeria</taxon>
        <taxon>Lentisphaerales</taxon>
        <taxon>Lentisphaeraceae</taxon>
        <taxon>Lentisphaera</taxon>
    </lineage>
</organism>
<evidence type="ECO:0008006" key="4">
    <source>
        <dbReference type="Google" id="ProtNLM"/>
    </source>
</evidence>
<reference evidence="2 3" key="1">
    <citation type="journal article" date="2010" name="J. Bacteriol.">
        <title>Genome sequence of Lentisphaera araneosa HTCC2155T, the type species of the order Lentisphaerales in the phylum Lentisphaerae.</title>
        <authorList>
            <person name="Thrash J.C."/>
            <person name="Cho J.C."/>
            <person name="Vergin K.L."/>
            <person name="Morris R.M."/>
            <person name="Giovannoni S.J."/>
        </authorList>
    </citation>
    <scope>NUCLEOTIDE SEQUENCE [LARGE SCALE GENOMIC DNA]</scope>
    <source>
        <strain evidence="2 3">HTCC2155</strain>
    </source>
</reference>
<dbReference type="Proteomes" id="UP000004947">
    <property type="component" value="Unassembled WGS sequence"/>
</dbReference>
<dbReference type="STRING" id="313628.LNTAR_09614"/>
<name>A6DIG4_9BACT</name>
<dbReference type="RefSeq" id="WP_007277695.1">
    <property type="nucleotide sequence ID" value="NZ_ABCK01000004.1"/>
</dbReference>
<evidence type="ECO:0000256" key="1">
    <source>
        <dbReference type="SAM" id="SignalP"/>
    </source>
</evidence>
<feature type="chain" id="PRO_5002694412" description="VCBS repeat-containing protein" evidence="1">
    <location>
        <begin position="20"/>
        <end position="288"/>
    </location>
</feature>
<keyword evidence="3" id="KW-1185">Reference proteome</keyword>
<protein>
    <recommendedName>
        <fullName evidence="4">VCBS repeat-containing protein</fullName>
    </recommendedName>
</protein>
<feature type="signal peptide" evidence="1">
    <location>
        <begin position="1"/>
        <end position="19"/>
    </location>
</feature>
<evidence type="ECO:0000313" key="2">
    <source>
        <dbReference type="EMBL" id="EDM28818.1"/>
    </source>
</evidence>
<sequence length="288" mass="33388">MKIILGLMILLNLFTTAQAKDKENRHLTQVSFDEYLVQINWVQNGVVPATTSSMTIIDKKSHRVIQTIPLGDNSLWIDSEVVASGSYLKMKDLDEDGHKDLWLYTNWGTGVHDHNVYRFNPKTKTFADRYKHNENDYGKGEWKTTVEKIDPKNDPLSVQTTDNKIRHLTQINFDEYLVQINWVNECTSSMTIIKKKSHFVYDGISTPAPNRVIQTIPLEEDTDNLHIDSGVLANGSYLKMKDLDEDGYKDLWLLTSWGSEVWHHKIYRFNPKKATFVYLKEVVEKVKH</sequence>
<proteinExistence type="predicted"/>
<comment type="caution">
    <text evidence="2">The sequence shown here is derived from an EMBL/GenBank/DDBJ whole genome shotgun (WGS) entry which is preliminary data.</text>
</comment>
<keyword evidence="1" id="KW-0732">Signal</keyword>
<accession>A6DIG4</accession>
<dbReference type="AlphaFoldDB" id="A6DIG4"/>